<evidence type="ECO:0000313" key="2">
    <source>
        <dbReference type="EMBL" id="KAG7725562.1"/>
    </source>
</evidence>
<feature type="region of interest" description="Disordered" evidence="1">
    <location>
        <begin position="402"/>
        <end position="465"/>
    </location>
</feature>
<dbReference type="EMBL" id="JAHLUH010000012">
    <property type="protein sequence ID" value="KAG7725562.1"/>
    <property type="molecule type" value="Genomic_DNA"/>
</dbReference>
<name>A0AAN6D2S9_9ASCO</name>
<feature type="compositionally biased region" description="Basic and acidic residues" evidence="1">
    <location>
        <begin position="432"/>
        <end position="465"/>
    </location>
</feature>
<feature type="compositionally biased region" description="Basic and acidic residues" evidence="1">
    <location>
        <begin position="169"/>
        <end position="228"/>
    </location>
</feature>
<protein>
    <submittedName>
        <fullName evidence="2">Uncharacterized protein</fullName>
    </submittedName>
</protein>
<feature type="region of interest" description="Disordered" evidence="1">
    <location>
        <begin position="258"/>
        <end position="284"/>
    </location>
</feature>
<dbReference type="AlphaFoldDB" id="A0AAN6D2S9"/>
<evidence type="ECO:0000256" key="1">
    <source>
        <dbReference type="SAM" id="MobiDB-lite"/>
    </source>
</evidence>
<comment type="caution">
    <text evidence="2">The sequence shown here is derived from an EMBL/GenBank/DDBJ whole genome shotgun (WGS) entry which is preliminary data.</text>
</comment>
<reference evidence="2" key="1">
    <citation type="journal article" date="2021" name="G3 (Bethesda)">
        <title>Genomic diversity, chromosomal rearrangements, and interspecies hybridization in the ogataea polymorpha species complex.</title>
        <authorList>
            <person name="Hanson S.J."/>
            <person name="Cinneide E.O."/>
            <person name="Salzberg L.I."/>
            <person name="Wolfe K.H."/>
            <person name="McGowan J."/>
            <person name="Fitzpatrick D.A."/>
            <person name="Matlin K."/>
        </authorList>
    </citation>
    <scope>NUCLEOTIDE SEQUENCE</scope>
    <source>
        <strain evidence="2">83-405-1</strain>
    </source>
</reference>
<dbReference type="Proteomes" id="UP000738402">
    <property type="component" value="Unassembled WGS sequence"/>
</dbReference>
<proteinExistence type="predicted"/>
<sequence>MRRSTARAAGHSDLVEAGVLFHAVLDGPLDESVPVGGEHVVALCKRHKAQRAHHADPEANEPHVQVEAARKRDRQRENVVAHEIEPAADVLAALATQHAAADTGDGVVHLVRGADDQDLAGKLDDLGIAREAGDDCLAETHEQRGVDRAKEHRHPRGRVRRLDGGVLGRRADEPGHSGRRGDRDGERDLVDGRAGRGHDGLRRERGGAELGRRKRDDLEREPLGLDHDHAGARELQSAAPVAEDVPREAAPALVAVDKRRVAEEHRRHAPVGDHDGGGGPQEPDPVRLVPHQLVVQNDVERRAQHEHKRRRVENALRLEVLLEHLEHDVARHAVQQSFQVRRGQLAQPLVLDDFEQQRPRPPVQKRVHRHVQQQQQHKTPQAVHAHRPVVFSAICLRTQRRQRRRDSLDDGVRGHVAQQVRQRHGGQLLRAEVAHAENRRNRERELEQERDHQRDRAHRKQAELLPGRRLDLQDDACVGRLGGDEVERVELRHGRLHRRPPALDVVLLVDRAVLMERLVGQQRDVVGVGVRARGGPPGRPDRVHEKGYIFICLFTVCLLGKAVWVSGRCTVRIFGYRRPFPRDLSRLHATERDITAEYARAEDRGRVA</sequence>
<feature type="compositionally biased region" description="Basic and acidic residues" evidence="1">
    <location>
        <begin position="140"/>
        <end position="150"/>
    </location>
</feature>
<organism evidence="2 3">
    <name type="scientific">Ogataea haglerorum</name>
    <dbReference type="NCBI Taxonomy" id="1937702"/>
    <lineage>
        <taxon>Eukaryota</taxon>
        <taxon>Fungi</taxon>
        <taxon>Dikarya</taxon>
        <taxon>Ascomycota</taxon>
        <taxon>Saccharomycotina</taxon>
        <taxon>Pichiomycetes</taxon>
        <taxon>Pichiales</taxon>
        <taxon>Pichiaceae</taxon>
        <taxon>Ogataea</taxon>
    </lineage>
</organism>
<accession>A0AAN6D2S9</accession>
<feature type="compositionally biased region" description="Basic and acidic residues" evidence="1">
    <location>
        <begin position="258"/>
        <end position="276"/>
    </location>
</feature>
<evidence type="ECO:0000313" key="3">
    <source>
        <dbReference type="Proteomes" id="UP000738402"/>
    </source>
</evidence>
<gene>
    <name evidence="2" type="ORF">KL933_004128</name>
</gene>
<feature type="region of interest" description="Disordered" evidence="1">
    <location>
        <begin position="140"/>
        <end position="228"/>
    </location>
</feature>